<keyword evidence="1" id="KW-1133">Transmembrane helix</keyword>
<evidence type="ECO:0000313" key="2">
    <source>
        <dbReference type="EMBL" id="ANG66365.1"/>
    </source>
</evidence>
<reference evidence="2 3" key="1">
    <citation type="journal article" date="2014" name="Syst. Appl. Microbiol.">
        <title>Evidence for the existence of two new members of the family Chlamydiaceae and proposal of Chlamydia avium sp. nov. and Chlamydia gallinacea sp. nov.</title>
        <authorList>
            <person name="Sachse K."/>
            <person name="Laroucau K."/>
            <person name="Riege K."/>
            <person name="Wehner S."/>
            <person name="Dilcher M."/>
            <person name="Creasy H.H."/>
            <person name="Weidmann M."/>
            <person name="Myers G."/>
            <person name="Vorimore F."/>
            <person name="Vicari N."/>
            <person name="Magnino S."/>
            <person name="Liebler-Tenorio E."/>
            <person name="Ruettger A."/>
            <person name="Bavoil P.M."/>
            <person name="Hufert F.T."/>
            <person name="Rossello-Mora R."/>
            <person name="Marz M."/>
        </authorList>
    </citation>
    <scope>NUCLEOTIDE SEQUENCE [LARGE SCALE GENOMIC DNA]</scope>
    <source>
        <strain evidence="2 3">08-1274/3</strain>
    </source>
</reference>
<dbReference type="AlphaFoldDB" id="A0A173DZM3"/>
<protein>
    <recommendedName>
        <fullName evidence="4">Macro domain-containing protein</fullName>
    </recommendedName>
</protein>
<proteinExistence type="predicted"/>
<feature type="transmembrane region" description="Helical" evidence="1">
    <location>
        <begin position="6"/>
        <end position="36"/>
    </location>
</feature>
<dbReference type="KEGG" id="cgz:M787_003455"/>
<organism evidence="2 3">
    <name type="scientific">Chlamydia gallinacea 08-1274/3</name>
    <dbReference type="NCBI Taxonomy" id="1143323"/>
    <lineage>
        <taxon>Bacteria</taxon>
        <taxon>Pseudomonadati</taxon>
        <taxon>Chlamydiota</taxon>
        <taxon>Chlamydiia</taxon>
        <taxon>Chlamydiales</taxon>
        <taxon>Chlamydiaceae</taxon>
        <taxon>Chlamydia/Chlamydophila group</taxon>
        <taxon>Chlamydia</taxon>
    </lineage>
</organism>
<evidence type="ECO:0008006" key="4">
    <source>
        <dbReference type="Google" id="ProtNLM"/>
    </source>
</evidence>
<accession>A0A173DZM3</accession>
<sequence length="324" mass="36216">MMLVAITSWLCGFSLPITLPYIVFGLIILAIGYAWLISYKCACRKQDSLSTLEIHPSTPLPSPQPIELFPTQNLLRIPTLSELKGQPVSYMLNTHFHHFLTEPKGLIKSTTRLVTITNNSTGKQLNFFRGHPSDDSSIKVPRSAILIFTNSSKEYGLAVGRTLAVTALIDKSCWAQITGDSSVSFSPGSIAIGPWIRSAGNPPASHLIIMNPLSLEHLVDLRQERRAITFRDFCHRQAFIQLVNMYQQCFFQCQQEGITALQIECLGLTNLGECQEEYPQWEAMCQLALLEAVRLLESTHPLTCVTINHQKSLPFLKALQNAFN</sequence>
<keyword evidence="1" id="KW-0812">Transmembrane</keyword>
<dbReference type="Proteomes" id="UP000019147">
    <property type="component" value="Chromosome"/>
</dbReference>
<dbReference type="EMBL" id="CP015840">
    <property type="protein sequence ID" value="ANG66365.1"/>
    <property type="molecule type" value="Genomic_DNA"/>
</dbReference>
<dbReference type="STRING" id="1143323.M787_003455"/>
<evidence type="ECO:0000256" key="1">
    <source>
        <dbReference type="SAM" id="Phobius"/>
    </source>
</evidence>
<name>A0A173DZM3_9CHLA</name>
<dbReference type="OrthoDB" id="17766at2"/>
<evidence type="ECO:0000313" key="3">
    <source>
        <dbReference type="Proteomes" id="UP000019147"/>
    </source>
</evidence>
<keyword evidence="1" id="KW-0472">Membrane</keyword>
<gene>
    <name evidence="2" type="ORF">M787_003455</name>
</gene>